<name>A0A3S0JWA3_9DEIO</name>
<organism evidence="2 3">
    <name type="scientific">Deinococcus radiophilus</name>
    <dbReference type="NCBI Taxonomy" id="32062"/>
    <lineage>
        <taxon>Bacteria</taxon>
        <taxon>Thermotogati</taxon>
        <taxon>Deinococcota</taxon>
        <taxon>Deinococci</taxon>
        <taxon>Deinococcales</taxon>
        <taxon>Deinococcaceae</taxon>
        <taxon>Deinococcus</taxon>
    </lineage>
</organism>
<dbReference type="Gene3D" id="3.40.30.10">
    <property type="entry name" value="Glutaredoxin"/>
    <property type="match status" value="1"/>
</dbReference>
<comment type="similarity">
    <text evidence="1">Belongs to the ArsC family.</text>
</comment>
<protein>
    <submittedName>
        <fullName evidence="2">Arsenate reductase</fullName>
    </submittedName>
</protein>
<dbReference type="InterPro" id="IPR006660">
    <property type="entry name" value="Arsenate_reductase-like"/>
</dbReference>
<dbReference type="Pfam" id="PF03960">
    <property type="entry name" value="ArsC"/>
    <property type="match status" value="1"/>
</dbReference>
<dbReference type="RefSeq" id="WP_126351114.1">
    <property type="nucleotide sequence ID" value="NZ_CP086380.1"/>
</dbReference>
<dbReference type="Proteomes" id="UP000277766">
    <property type="component" value="Unassembled WGS sequence"/>
</dbReference>
<dbReference type="SUPFAM" id="SSF52833">
    <property type="entry name" value="Thioredoxin-like"/>
    <property type="match status" value="1"/>
</dbReference>
<dbReference type="CDD" id="cd02977">
    <property type="entry name" value="ArsC_family"/>
    <property type="match status" value="1"/>
</dbReference>
<dbReference type="PANTHER" id="PTHR30041:SF8">
    <property type="entry name" value="PROTEIN YFFB"/>
    <property type="match status" value="1"/>
</dbReference>
<dbReference type="OrthoDB" id="9803749at2"/>
<reference evidence="2 3" key="1">
    <citation type="submission" date="2018-12" db="EMBL/GenBank/DDBJ databases">
        <title>Deinococcus radiophilus ATCC 27603 genome sequencing and assembly.</title>
        <authorList>
            <person name="Maclea K.S."/>
            <person name="Maynard C.R."/>
        </authorList>
    </citation>
    <scope>NUCLEOTIDE SEQUENCE [LARGE SCALE GENOMIC DNA]</scope>
    <source>
        <strain evidence="2 3">ATCC 27603</strain>
    </source>
</reference>
<comment type="caution">
    <text evidence="2">The sequence shown here is derived from an EMBL/GenBank/DDBJ whole genome shotgun (WGS) entry which is preliminary data.</text>
</comment>
<sequence length="120" mass="13386">MAEVTVQIFGTKKSKGARAAERFFKERRVGVHYVDLAQRPMSKGELTRFVQKFGLNALLDMEGKAYKDAGLEYLRVSDDSLLQKMLDDPGLLRLPLVRGGKRLAVGEDTQAKAVWAEMVG</sequence>
<evidence type="ECO:0000313" key="2">
    <source>
        <dbReference type="EMBL" id="RTR30333.1"/>
    </source>
</evidence>
<gene>
    <name evidence="2" type="ORF">EJ104_02200</name>
</gene>
<dbReference type="EMBL" id="RXPE01000002">
    <property type="protein sequence ID" value="RTR30333.1"/>
    <property type="molecule type" value="Genomic_DNA"/>
</dbReference>
<accession>A0A3S0JWA3</accession>
<proteinExistence type="inferred from homology"/>
<evidence type="ECO:0000313" key="3">
    <source>
        <dbReference type="Proteomes" id="UP000277766"/>
    </source>
</evidence>
<dbReference type="PROSITE" id="PS51353">
    <property type="entry name" value="ARSC"/>
    <property type="match status" value="1"/>
</dbReference>
<dbReference type="AlphaFoldDB" id="A0A3S0JWA3"/>
<dbReference type="InterPro" id="IPR036249">
    <property type="entry name" value="Thioredoxin-like_sf"/>
</dbReference>
<keyword evidence="3" id="KW-1185">Reference proteome</keyword>
<dbReference type="PANTHER" id="PTHR30041">
    <property type="entry name" value="ARSENATE REDUCTASE"/>
    <property type="match status" value="1"/>
</dbReference>
<evidence type="ECO:0000256" key="1">
    <source>
        <dbReference type="PROSITE-ProRule" id="PRU01282"/>
    </source>
</evidence>